<protein>
    <submittedName>
        <fullName evidence="5">Transcriptional regulator, DeoR family</fullName>
    </submittedName>
</protein>
<dbReference type="Pfam" id="PF08220">
    <property type="entry name" value="HTH_DeoR"/>
    <property type="match status" value="1"/>
</dbReference>
<dbReference type="PANTHER" id="PTHR30363">
    <property type="entry name" value="HTH-TYPE TRANSCRIPTIONAL REGULATOR SRLR-RELATED"/>
    <property type="match status" value="1"/>
</dbReference>
<evidence type="ECO:0000256" key="1">
    <source>
        <dbReference type="ARBA" id="ARBA00022491"/>
    </source>
</evidence>
<name>A0A1I6M8R6_9RHOB</name>
<evidence type="ECO:0000259" key="4">
    <source>
        <dbReference type="PROSITE" id="PS51000"/>
    </source>
</evidence>
<dbReference type="InterPro" id="IPR001034">
    <property type="entry name" value="DeoR_HTH"/>
</dbReference>
<keyword evidence="6" id="KW-1185">Reference proteome</keyword>
<dbReference type="PANTHER" id="PTHR30363:SF4">
    <property type="entry name" value="GLYCEROL-3-PHOSPHATE REGULON REPRESSOR"/>
    <property type="match status" value="1"/>
</dbReference>
<dbReference type="InterPro" id="IPR036390">
    <property type="entry name" value="WH_DNA-bd_sf"/>
</dbReference>
<dbReference type="SUPFAM" id="SSF46785">
    <property type="entry name" value="Winged helix' DNA-binding domain"/>
    <property type="match status" value="1"/>
</dbReference>
<reference evidence="5 6" key="1">
    <citation type="submission" date="2016-10" db="EMBL/GenBank/DDBJ databases">
        <authorList>
            <person name="de Groot N.N."/>
        </authorList>
    </citation>
    <scope>NUCLEOTIDE SEQUENCE [LARGE SCALE GENOMIC DNA]</scope>
    <source>
        <strain evidence="5 6">DSM 29433</strain>
    </source>
</reference>
<sequence length="252" mass="26972">MDTSQRHSYLHDVAAREGKVLATNAAEALGVAVQTIRRDIRQLCAAGLLERIHGGAVPPSGVSNIGYGDRRALNREVKLRIARRAASLIPDNASLFLNIGTTTEAVAHALHGHRNLMVLTNNLNVANILANNPTCDVVVAGGSLRRADGGLVGDLAAIAIDRFKVDFAIIGTSAIDLSGDILDFDPEEVRVSQAVIKAARSCVLVADSSKFTRKAPVKIASLAQMQHFVTDRILSEALINKCADWNTRILRA</sequence>
<accession>A0A1I6M8R6</accession>
<evidence type="ECO:0000313" key="5">
    <source>
        <dbReference type="EMBL" id="SFS12104.1"/>
    </source>
</evidence>
<dbReference type="SMART" id="SM01134">
    <property type="entry name" value="DeoRC"/>
    <property type="match status" value="1"/>
</dbReference>
<gene>
    <name evidence="5" type="ORF">SAMN05444714_1379</name>
</gene>
<dbReference type="InterPro" id="IPR014036">
    <property type="entry name" value="DeoR-like_C"/>
</dbReference>
<organism evidence="5 6">
    <name type="scientific">Yoonia litorea</name>
    <dbReference type="NCBI Taxonomy" id="1123755"/>
    <lineage>
        <taxon>Bacteria</taxon>
        <taxon>Pseudomonadati</taxon>
        <taxon>Pseudomonadota</taxon>
        <taxon>Alphaproteobacteria</taxon>
        <taxon>Rhodobacterales</taxon>
        <taxon>Paracoccaceae</taxon>
        <taxon>Yoonia</taxon>
    </lineage>
</organism>
<keyword evidence="2" id="KW-0805">Transcription regulation</keyword>
<feature type="domain" description="HTH deoR-type" evidence="4">
    <location>
        <begin position="3"/>
        <end position="58"/>
    </location>
</feature>
<dbReference type="InterPro" id="IPR050313">
    <property type="entry name" value="Carb_Metab_HTH_regulators"/>
</dbReference>
<dbReference type="InterPro" id="IPR037171">
    <property type="entry name" value="NagB/RpiA_transferase-like"/>
</dbReference>
<dbReference type="Gene3D" id="3.40.50.1360">
    <property type="match status" value="1"/>
</dbReference>
<keyword evidence="1" id="KW-0678">Repressor</keyword>
<dbReference type="SMART" id="SM00420">
    <property type="entry name" value="HTH_DEOR"/>
    <property type="match status" value="1"/>
</dbReference>
<dbReference type="SUPFAM" id="SSF100950">
    <property type="entry name" value="NagB/RpiA/CoA transferase-like"/>
    <property type="match status" value="1"/>
</dbReference>
<dbReference type="RefSeq" id="WP_090205628.1">
    <property type="nucleotide sequence ID" value="NZ_FOZM01000001.1"/>
</dbReference>
<dbReference type="GO" id="GO:0003700">
    <property type="term" value="F:DNA-binding transcription factor activity"/>
    <property type="evidence" value="ECO:0007669"/>
    <property type="project" value="InterPro"/>
</dbReference>
<dbReference type="STRING" id="1123755.SAMN05444714_1379"/>
<dbReference type="EMBL" id="FOZM01000001">
    <property type="protein sequence ID" value="SFS12104.1"/>
    <property type="molecule type" value="Genomic_DNA"/>
</dbReference>
<evidence type="ECO:0000256" key="3">
    <source>
        <dbReference type="ARBA" id="ARBA00023163"/>
    </source>
</evidence>
<evidence type="ECO:0000256" key="2">
    <source>
        <dbReference type="ARBA" id="ARBA00023015"/>
    </source>
</evidence>
<dbReference type="PROSITE" id="PS51000">
    <property type="entry name" value="HTH_DEOR_2"/>
    <property type="match status" value="1"/>
</dbReference>
<dbReference type="Pfam" id="PF00455">
    <property type="entry name" value="DeoRC"/>
    <property type="match status" value="1"/>
</dbReference>
<dbReference type="PRINTS" id="PR00037">
    <property type="entry name" value="HTHLACR"/>
</dbReference>
<proteinExistence type="predicted"/>
<dbReference type="AlphaFoldDB" id="A0A1I6M8R6"/>
<dbReference type="OrthoDB" id="9814815at2"/>
<dbReference type="Proteomes" id="UP000198926">
    <property type="component" value="Unassembled WGS sequence"/>
</dbReference>
<keyword evidence="3" id="KW-0804">Transcription</keyword>
<evidence type="ECO:0000313" key="6">
    <source>
        <dbReference type="Proteomes" id="UP000198926"/>
    </source>
</evidence>